<evidence type="ECO:0000313" key="4">
    <source>
        <dbReference type="Proteomes" id="UP001164746"/>
    </source>
</evidence>
<accession>A0ABY7EHT7</accession>
<protein>
    <recommendedName>
        <fullName evidence="2">MADF domain-containing protein</fullName>
    </recommendedName>
</protein>
<keyword evidence="4" id="KW-1185">Reference proteome</keyword>
<proteinExistence type="predicted"/>
<dbReference type="Proteomes" id="UP001164746">
    <property type="component" value="Chromosome 6"/>
</dbReference>
<dbReference type="EMBL" id="CP111017">
    <property type="protein sequence ID" value="WAR08361.1"/>
    <property type="molecule type" value="Genomic_DNA"/>
</dbReference>
<reference evidence="3" key="1">
    <citation type="submission" date="2022-11" db="EMBL/GenBank/DDBJ databases">
        <title>Centuries of genome instability and evolution in soft-shell clam transmissible cancer (bioRxiv).</title>
        <authorList>
            <person name="Hart S.F.M."/>
            <person name="Yonemitsu M.A."/>
            <person name="Giersch R.M."/>
            <person name="Beal B.F."/>
            <person name="Arriagada G."/>
            <person name="Davis B.W."/>
            <person name="Ostrander E.A."/>
            <person name="Goff S.P."/>
            <person name="Metzger M.J."/>
        </authorList>
    </citation>
    <scope>NUCLEOTIDE SEQUENCE</scope>
    <source>
        <strain evidence="3">MELC-2E11</strain>
        <tissue evidence="3">Siphon/mantle</tissue>
    </source>
</reference>
<evidence type="ECO:0000313" key="3">
    <source>
        <dbReference type="EMBL" id="WAR08361.1"/>
    </source>
</evidence>
<feature type="domain" description="MADF" evidence="2">
    <location>
        <begin position="35"/>
        <end position="126"/>
    </location>
</feature>
<dbReference type="InterPro" id="IPR006578">
    <property type="entry name" value="MADF-dom"/>
</dbReference>
<organism evidence="3 4">
    <name type="scientific">Mya arenaria</name>
    <name type="common">Soft-shell clam</name>
    <dbReference type="NCBI Taxonomy" id="6604"/>
    <lineage>
        <taxon>Eukaryota</taxon>
        <taxon>Metazoa</taxon>
        <taxon>Spiralia</taxon>
        <taxon>Lophotrochozoa</taxon>
        <taxon>Mollusca</taxon>
        <taxon>Bivalvia</taxon>
        <taxon>Autobranchia</taxon>
        <taxon>Heteroconchia</taxon>
        <taxon>Euheterodonta</taxon>
        <taxon>Imparidentia</taxon>
        <taxon>Neoheterodontei</taxon>
        <taxon>Myida</taxon>
        <taxon>Myoidea</taxon>
        <taxon>Myidae</taxon>
        <taxon>Mya</taxon>
    </lineage>
</organism>
<feature type="compositionally biased region" description="Basic and acidic residues" evidence="1">
    <location>
        <begin position="155"/>
        <end position="164"/>
    </location>
</feature>
<evidence type="ECO:0000259" key="2">
    <source>
        <dbReference type="PROSITE" id="PS51029"/>
    </source>
</evidence>
<name>A0ABY7EHT7_MYAAR</name>
<feature type="compositionally biased region" description="Acidic residues" evidence="1">
    <location>
        <begin position="1"/>
        <end position="14"/>
    </location>
</feature>
<feature type="region of interest" description="Disordered" evidence="1">
    <location>
        <begin position="141"/>
        <end position="182"/>
    </location>
</feature>
<feature type="region of interest" description="Disordered" evidence="1">
    <location>
        <begin position="1"/>
        <end position="28"/>
    </location>
</feature>
<dbReference type="Pfam" id="PF10545">
    <property type="entry name" value="MADF_DNA_bdg"/>
    <property type="match status" value="1"/>
</dbReference>
<sequence>MEEADVGAEKEDEYINGGTSSEDDTEFPAQKKKKTVCYWLREFPQVWNTRHENYRKTPEKDLLWEEQGQKMGLTGSHLKQWYRSTRFKFGHVKTKKGKSGSVAQPVLTFRDKTVWQLFQFLGDFVKEKANREPVASLRKRIAAQAPAHTPPRDPSPVRDEEPAPRPRGAAPPPPAAEAPDAAPVDPLVDLHRQGIQLLVSHRAALDAVIGIKGPHKDRSAYCDYLNQCGQQLNQELWSRFKRESFMFMESLLE</sequence>
<dbReference type="PROSITE" id="PS51029">
    <property type="entry name" value="MADF"/>
    <property type="match status" value="1"/>
</dbReference>
<evidence type="ECO:0000256" key="1">
    <source>
        <dbReference type="SAM" id="MobiDB-lite"/>
    </source>
</evidence>
<gene>
    <name evidence="3" type="ORF">MAR_018319</name>
</gene>